<gene>
    <name evidence="1" type="ORF">HA333_04625</name>
</gene>
<keyword evidence="1" id="KW-0378">Hydrolase</keyword>
<accession>A0A832SRC1</accession>
<evidence type="ECO:0000313" key="1">
    <source>
        <dbReference type="EMBL" id="HII46740.1"/>
    </source>
</evidence>
<dbReference type="GO" id="GO:0006508">
    <property type="term" value="P:proteolysis"/>
    <property type="evidence" value="ECO:0007669"/>
    <property type="project" value="UniProtKB-KW"/>
</dbReference>
<proteinExistence type="predicted"/>
<evidence type="ECO:0000313" key="2">
    <source>
        <dbReference type="Proteomes" id="UP000651120"/>
    </source>
</evidence>
<sequence length="41" mass="4607">MILFFLTAFGLGWLFQLLAAYSPFWLAATMWTPALGALLEL</sequence>
<name>A0A832SRC1_9CREN</name>
<keyword evidence="1" id="KW-0482">Metalloprotease</keyword>
<dbReference type="Proteomes" id="UP000651120">
    <property type="component" value="Unassembled WGS sequence"/>
</dbReference>
<protein>
    <submittedName>
        <fullName evidence="1">CPBP family intramembrane metalloprotease</fullName>
    </submittedName>
</protein>
<organism evidence="1 2">
    <name type="scientific">Pyrobaculum aerophilum</name>
    <dbReference type="NCBI Taxonomy" id="13773"/>
    <lineage>
        <taxon>Archaea</taxon>
        <taxon>Thermoproteota</taxon>
        <taxon>Thermoprotei</taxon>
        <taxon>Thermoproteales</taxon>
        <taxon>Thermoproteaceae</taxon>
        <taxon>Pyrobaculum</taxon>
    </lineage>
</organism>
<keyword evidence="1" id="KW-0645">Protease</keyword>
<dbReference type="GO" id="GO:0008237">
    <property type="term" value="F:metallopeptidase activity"/>
    <property type="evidence" value="ECO:0007669"/>
    <property type="project" value="UniProtKB-KW"/>
</dbReference>
<dbReference type="AlphaFoldDB" id="A0A832SRC1"/>
<reference evidence="1" key="1">
    <citation type="journal article" date="2020" name="bioRxiv">
        <title>A rank-normalized archaeal taxonomy based on genome phylogeny resolves widespread incomplete and uneven classifications.</title>
        <authorList>
            <person name="Rinke C."/>
            <person name="Chuvochina M."/>
            <person name="Mussig A.J."/>
            <person name="Chaumeil P.-A."/>
            <person name="Waite D.W."/>
            <person name="Whitman W.B."/>
            <person name="Parks D.H."/>
            <person name="Hugenholtz P."/>
        </authorList>
    </citation>
    <scope>NUCLEOTIDE SEQUENCE</scope>
    <source>
        <strain evidence="1">UBA8839</strain>
    </source>
</reference>
<dbReference type="EMBL" id="DUJP01000018">
    <property type="protein sequence ID" value="HII46740.1"/>
    <property type="molecule type" value="Genomic_DNA"/>
</dbReference>
<feature type="non-terminal residue" evidence="1">
    <location>
        <position position="41"/>
    </location>
</feature>
<comment type="caution">
    <text evidence="1">The sequence shown here is derived from an EMBL/GenBank/DDBJ whole genome shotgun (WGS) entry which is preliminary data.</text>
</comment>